<name>A0A418VD81_RHOPL</name>
<comment type="caution">
    <text evidence="2">The sequence shown here is derived from an EMBL/GenBank/DDBJ whole genome shotgun (WGS) entry which is preliminary data.</text>
</comment>
<feature type="compositionally biased region" description="Low complexity" evidence="1">
    <location>
        <begin position="65"/>
        <end position="102"/>
    </location>
</feature>
<dbReference type="RefSeq" id="WP_119857023.1">
    <property type="nucleotide sequence ID" value="NZ_QYYD01000012.1"/>
</dbReference>
<gene>
    <name evidence="2" type="ORF">D4Q52_13165</name>
</gene>
<evidence type="ECO:0000313" key="3">
    <source>
        <dbReference type="Proteomes" id="UP000285523"/>
    </source>
</evidence>
<dbReference type="EMBL" id="QYYD01000012">
    <property type="protein sequence ID" value="RJF74109.1"/>
    <property type="molecule type" value="Genomic_DNA"/>
</dbReference>
<dbReference type="Proteomes" id="UP000285523">
    <property type="component" value="Unassembled WGS sequence"/>
</dbReference>
<organism evidence="2 3">
    <name type="scientific">Rhodopseudomonas palustris</name>
    <dbReference type="NCBI Taxonomy" id="1076"/>
    <lineage>
        <taxon>Bacteria</taxon>
        <taxon>Pseudomonadati</taxon>
        <taxon>Pseudomonadota</taxon>
        <taxon>Alphaproteobacteria</taxon>
        <taxon>Hyphomicrobiales</taxon>
        <taxon>Nitrobacteraceae</taxon>
        <taxon>Rhodopseudomonas</taxon>
    </lineage>
</organism>
<evidence type="ECO:0000313" key="2">
    <source>
        <dbReference type="EMBL" id="RJF74109.1"/>
    </source>
</evidence>
<accession>A0A418VD81</accession>
<feature type="region of interest" description="Disordered" evidence="1">
    <location>
        <begin position="64"/>
        <end position="121"/>
    </location>
</feature>
<sequence>MAQITRVFDSSGRAQAALDELKAKGFADAELTPAADQKGRTVLRVEAPFGTGLKVEAILNRHAEGSAPAAPQRATAASGAAAPPAAEPQAAARIQTATARSAPAKSATPARNGSHDGVRSGPRTLSQWLGIPELIDSDTFFSGFPLLIRPTPKLTGESTRLRD</sequence>
<dbReference type="AlphaFoldDB" id="A0A418VD81"/>
<evidence type="ECO:0000256" key="1">
    <source>
        <dbReference type="SAM" id="MobiDB-lite"/>
    </source>
</evidence>
<proteinExistence type="predicted"/>
<reference evidence="2 3" key="1">
    <citation type="submission" date="2018-09" db="EMBL/GenBank/DDBJ databases">
        <title>Draft genome sequence of Rhodopseudomonas palustris 2.1.18.</title>
        <authorList>
            <person name="Robertson S.L."/>
            <person name="Meyer T.E."/>
            <person name="Kyndt J.A."/>
        </authorList>
    </citation>
    <scope>NUCLEOTIDE SEQUENCE [LARGE SCALE GENOMIC DNA]</scope>
    <source>
        <strain evidence="2 3">2.1.18</strain>
    </source>
</reference>
<protein>
    <submittedName>
        <fullName evidence="2">Uncharacterized protein</fullName>
    </submittedName>
</protein>
<dbReference type="OrthoDB" id="8139347at2"/>